<dbReference type="InterPro" id="IPR036047">
    <property type="entry name" value="F-box-like_dom_sf"/>
</dbReference>
<dbReference type="Pfam" id="PF03478">
    <property type="entry name" value="Beta-prop_KIB1-4"/>
    <property type="match status" value="1"/>
</dbReference>
<evidence type="ECO:0000313" key="3">
    <source>
        <dbReference type="Proteomes" id="UP000032141"/>
    </source>
</evidence>
<dbReference type="CDD" id="cd09917">
    <property type="entry name" value="F-box_SF"/>
    <property type="match status" value="1"/>
</dbReference>
<dbReference type="SUPFAM" id="SSF81383">
    <property type="entry name" value="F-box domain"/>
    <property type="match status" value="1"/>
</dbReference>
<reference evidence="2 3" key="1">
    <citation type="journal article" date="2014" name="Genome Biol.">
        <title>Transcriptome and methylome profiling reveals relics of genome dominance in the mesopolyploid Brassica oleracea.</title>
        <authorList>
            <person name="Parkin I.A."/>
            <person name="Koh C."/>
            <person name="Tang H."/>
            <person name="Robinson S.J."/>
            <person name="Kagale S."/>
            <person name="Clarke W.E."/>
            <person name="Town C.D."/>
            <person name="Nixon J."/>
            <person name="Krishnakumar V."/>
            <person name="Bidwell S.L."/>
            <person name="Denoeud F."/>
            <person name="Belcram H."/>
            <person name="Links M.G."/>
            <person name="Just J."/>
            <person name="Clarke C."/>
            <person name="Bender T."/>
            <person name="Huebert T."/>
            <person name="Mason A.S."/>
            <person name="Pires J.C."/>
            <person name="Barker G."/>
            <person name="Moore J."/>
            <person name="Walley P.G."/>
            <person name="Manoli S."/>
            <person name="Batley J."/>
            <person name="Edwards D."/>
            <person name="Nelson M.N."/>
            <person name="Wang X."/>
            <person name="Paterson A.H."/>
            <person name="King G."/>
            <person name="Bancroft I."/>
            <person name="Chalhoub B."/>
            <person name="Sharpe A.G."/>
        </authorList>
    </citation>
    <scope>NUCLEOTIDE SEQUENCE</scope>
    <source>
        <strain evidence="2 3">cv. TO1000</strain>
    </source>
</reference>
<dbReference type="AlphaFoldDB" id="A0A0D3E9F6"/>
<dbReference type="EnsemblPlants" id="Bo9g094060.1">
    <property type="protein sequence ID" value="Bo9g094060.1"/>
    <property type="gene ID" value="Bo9g094060"/>
</dbReference>
<keyword evidence="3" id="KW-1185">Reference proteome</keyword>
<accession>A0A0D3E9F6</accession>
<name>A0A0D3E9F6_BRAOL</name>
<dbReference type="Gene3D" id="1.20.1280.50">
    <property type="match status" value="1"/>
</dbReference>
<reference evidence="2" key="2">
    <citation type="submission" date="2015-03" db="UniProtKB">
        <authorList>
            <consortium name="EnsemblPlants"/>
        </authorList>
    </citation>
    <scope>IDENTIFICATION</scope>
</reference>
<dbReference type="HOGENOM" id="CLU_1362125_0_0_1"/>
<feature type="domain" description="F-box" evidence="1">
    <location>
        <begin position="33"/>
        <end position="73"/>
    </location>
</feature>
<dbReference type="Gramene" id="Bo9g094060.1">
    <property type="protein sequence ID" value="Bo9g094060.1"/>
    <property type="gene ID" value="Bo9g094060"/>
</dbReference>
<dbReference type="STRING" id="109376.A0A0D3E9F6"/>
<proteinExistence type="predicted"/>
<dbReference type="InterPro" id="IPR005174">
    <property type="entry name" value="KIB1-4_b-propeller"/>
</dbReference>
<protein>
    <recommendedName>
        <fullName evidence="1">F-box domain-containing protein</fullName>
    </recommendedName>
</protein>
<organism evidence="2 3">
    <name type="scientific">Brassica oleracea var. oleracea</name>
    <dbReference type="NCBI Taxonomy" id="109376"/>
    <lineage>
        <taxon>Eukaryota</taxon>
        <taxon>Viridiplantae</taxon>
        <taxon>Streptophyta</taxon>
        <taxon>Embryophyta</taxon>
        <taxon>Tracheophyta</taxon>
        <taxon>Spermatophyta</taxon>
        <taxon>Magnoliopsida</taxon>
        <taxon>eudicotyledons</taxon>
        <taxon>Gunneridae</taxon>
        <taxon>Pentapetalae</taxon>
        <taxon>rosids</taxon>
        <taxon>malvids</taxon>
        <taxon>Brassicales</taxon>
        <taxon>Brassicaceae</taxon>
        <taxon>Brassiceae</taxon>
        <taxon>Brassica</taxon>
    </lineage>
</organism>
<dbReference type="InterPro" id="IPR001810">
    <property type="entry name" value="F-box_dom"/>
</dbReference>
<dbReference type="PANTHER" id="PTHR44259:SF114">
    <property type="entry name" value="OS06G0707300 PROTEIN"/>
    <property type="match status" value="1"/>
</dbReference>
<sequence length="201" mass="22940">MVWIHGVTRLKKIFKIIGNPKKKNEIANEKNYLPRDILFLILSCLSMKDNIRASAVCKTWHDIAVSVRDRSPLLVYFNVDLSGVSYGFFYPREKKTTKAMKLSYQFFDARLCQSKKGWLLLVHNHEGIKRLFFFNPFTREPITLPSLIATGAFGAAEFAFSCAPTSKGCVVCCISNRTPYRFLIHTWNVGAAKWVGHRGSQ</sequence>
<dbReference type="Pfam" id="PF12937">
    <property type="entry name" value="F-box-like"/>
    <property type="match status" value="1"/>
</dbReference>
<dbReference type="SMART" id="SM00256">
    <property type="entry name" value="FBOX"/>
    <property type="match status" value="1"/>
</dbReference>
<evidence type="ECO:0000313" key="2">
    <source>
        <dbReference type="EnsemblPlants" id="Bo9g094060.1"/>
    </source>
</evidence>
<dbReference type="Proteomes" id="UP000032141">
    <property type="component" value="Chromosome C9"/>
</dbReference>
<dbReference type="OMA" id="MMEDANY"/>
<dbReference type="InterPro" id="IPR050942">
    <property type="entry name" value="F-box_BR-signaling"/>
</dbReference>
<evidence type="ECO:0000259" key="1">
    <source>
        <dbReference type="SMART" id="SM00256"/>
    </source>
</evidence>
<dbReference type="PANTHER" id="PTHR44259">
    <property type="entry name" value="OS07G0183000 PROTEIN-RELATED"/>
    <property type="match status" value="1"/>
</dbReference>